<evidence type="ECO:0000313" key="14">
    <source>
        <dbReference type="EMBL" id="KAG5447930.1"/>
    </source>
</evidence>
<keyword evidence="6" id="KW-0813">Transport</keyword>
<dbReference type="GO" id="GO:0000139">
    <property type="term" value="C:Golgi membrane"/>
    <property type="evidence" value="ECO:0007669"/>
    <property type="project" value="UniProtKB-SubCell"/>
</dbReference>
<evidence type="ECO:0000256" key="6">
    <source>
        <dbReference type="ARBA" id="ARBA00022448"/>
    </source>
</evidence>
<proteinExistence type="inferred from homology"/>
<evidence type="ECO:0000256" key="12">
    <source>
        <dbReference type="ARBA" id="ARBA00025533"/>
    </source>
</evidence>
<keyword evidence="11" id="KW-0472">Membrane</keyword>
<dbReference type="InterPro" id="IPR001683">
    <property type="entry name" value="PX_dom"/>
</dbReference>
<keyword evidence="9" id="KW-0333">Golgi apparatus</keyword>
<dbReference type="PANTHER" id="PTHR45963:SF2">
    <property type="entry name" value="RE52028P"/>
    <property type="match status" value="1"/>
</dbReference>
<evidence type="ECO:0000256" key="5">
    <source>
        <dbReference type="ARBA" id="ARBA00020436"/>
    </source>
</evidence>
<dbReference type="OrthoDB" id="5227681at2759"/>
<keyword evidence="10" id="KW-0446">Lipid-binding</keyword>
<dbReference type="Proteomes" id="UP000286415">
    <property type="component" value="Unassembled WGS sequence"/>
</dbReference>
<dbReference type="InterPro" id="IPR036871">
    <property type="entry name" value="PX_dom_sf"/>
</dbReference>
<dbReference type="GO" id="GO:0006886">
    <property type="term" value="P:intracellular protein transport"/>
    <property type="evidence" value="ECO:0007669"/>
    <property type="project" value="InterPro"/>
</dbReference>
<evidence type="ECO:0000256" key="11">
    <source>
        <dbReference type="ARBA" id="ARBA00023136"/>
    </source>
</evidence>
<feature type="non-terminal residue" evidence="14">
    <location>
        <position position="1"/>
    </location>
</feature>
<feature type="domain" description="PX" evidence="13">
    <location>
        <begin position="1"/>
        <end position="146"/>
    </location>
</feature>
<evidence type="ECO:0000256" key="1">
    <source>
        <dbReference type="ARBA" id="ARBA00004179"/>
    </source>
</evidence>
<dbReference type="GO" id="GO:0032266">
    <property type="term" value="F:phosphatidylinositol-3-phosphate binding"/>
    <property type="evidence" value="ECO:0007669"/>
    <property type="project" value="TreeGrafter"/>
</dbReference>
<dbReference type="PANTHER" id="PTHR45963">
    <property type="entry name" value="RE52028P"/>
    <property type="match status" value="1"/>
</dbReference>
<evidence type="ECO:0000256" key="9">
    <source>
        <dbReference type="ARBA" id="ARBA00023034"/>
    </source>
</evidence>
<gene>
    <name evidence="14" type="ORF">CSKR_100955</name>
</gene>
<evidence type="ECO:0000256" key="3">
    <source>
        <dbReference type="ARBA" id="ARBA00004496"/>
    </source>
</evidence>
<dbReference type="GO" id="GO:0017119">
    <property type="term" value="C:Golgi transport complex"/>
    <property type="evidence" value="ECO:0007669"/>
    <property type="project" value="InterPro"/>
</dbReference>
<dbReference type="GO" id="GO:0034499">
    <property type="term" value="P:late endosome to Golgi transport"/>
    <property type="evidence" value="ECO:0007669"/>
    <property type="project" value="TreeGrafter"/>
</dbReference>
<dbReference type="Gene3D" id="3.30.1520.10">
    <property type="entry name" value="Phox-like domain"/>
    <property type="match status" value="1"/>
</dbReference>
<dbReference type="PROSITE" id="PS50195">
    <property type="entry name" value="PX"/>
    <property type="match status" value="1"/>
</dbReference>
<reference evidence="14 15" key="1">
    <citation type="journal article" date="2018" name="Biotechnol. Adv.">
        <title>Improved genomic resources and new bioinformatic workflow for the carcinogenic parasite Clonorchis sinensis: Biotechnological implications.</title>
        <authorList>
            <person name="Wang D."/>
            <person name="Korhonen P.K."/>
            <person name="Gasser R.B."/>
            <person name="Young N.D."/>
        </authorList>
    </citation>
    <scope>NUCLEOTIDE SEQUENCE [LARGE SCALE GENOMIC DNA]</scope>
    <source>
        <strain evidence="14">Cs-k2</strain>
    </source>
</reference>
<keyword evidence="7" id="KW-0963">Cytoplasm</keyword>
<evidence type="ECO:0000256" key="4">
    <source>
        <dbReference type="ARBA" id="ARBA00010883"/>
    </source>
</evidence>
<reference evidence="14 15" key="2">
    <citation type="journal article" date="2021" name="Genomics">
        <title>High-quality reference genome for Clonorchis sinensis.</title>
        <authorList>
            <person name="Young N.D."/>
            <person name="Stroehlein A.J."/>
            <person name="Kinkar L."/>
            <person name="Wang T."/>
            <person name="Sohn W.M."/>
            <person name="Chang B.C.H."/>
            <person name="Kaur P."/>
            <person name="Weisz D."/>
            <person name="Dudchenko O."/>
            <person name="Aiden E.L."/>
            <person name="Korhonen P.K."/>
            <person name="Gasser R.B."/>
        </authorList>
    </citation>
    <scope>NUCLEOTIDE SEQUENCE [LARGE SCALE GENOMIC DNA]</scope>
    <source>
        <strain evidence="14">Cs-k2</strain>
    </source>
</reference>
<comment type="similarity">
    <text evidence="4">Belongs to the sorting nexin family.</text>
</comment>
<evidence type="ECO:0000256" key="10">
    <source>
        <dbReference type="ARBA" id="ARBA00023121"/>
    </source>
</evidence>
<comment type="subcellular location">
    <subcellularLocation>
        <location evidence="3">Cytoplasm</location>
    </subcellularLocation>
    <subcellularLocation>
        <location evidence="2">Golgi apparatus membrane</location>
        <topology evidence="2">Peripheral membrane protein</topology>
        <orientation evidence="2">Cytoplasmic side</orientation>
    </subcellularLocation>
    <subcellularLocation>
        <location evidence="1">Prevacuolar compartment membrane</location>
        <topology evidence="1">Peripheral membrane protein</topology>
        <orientation evidence="1">Cytoplasmic side</orientation>
    </subcellularLocation>
</comment>
<evidence type="ECO:0000256" key="8">
    <source>
        <dbReference type="ARBA" id="ARBA00022927"/>
    </source>
</evidence>
<dbReference type="GO" id="GO:0031901">
    <property type="term" value="C:early endosome membrane"/>
    <property type="evidence" value="ECO:0007669"/>
    <property type="project" value="TreeGrafter"/>
</dbReference>
<comment type="caution">
    <text evidence="14">The sequence shown here is derived from an EMBL/GenBank/DDBJ whole genome shotgun (WGS) entry which is preliminary data.</text>
</comment>
<dbReference type="InterPro" id="IPR051074">
    <property type="entry name" value="Sorting_Nexin"/>
</dbReference>
<dbReference type="Pfam" id="PF00787">
    <property type="entry name" value="PX"/>
    <property type="match status" value="1"/>
</dbReference>
<protein>
    <recommendedName>
        <fullName evidence="5">Sorting nexin-3</fullName>
    </recommendedName>
</protein>
<dbReference type="GO" id="GO:0030904">
    <property type="term" value="C:retromer complex"/>
    <property type="evidence" value="ECO:0007669"/>
    <property type="project" value="TreeGrafter"/>
</dbReference>
<comment type="function">
    <text evidence="12">Required for retention of late Golgi membrane proteins. Component of the retrieval machinery that functions by direct interaction with the cytosolic tails of certain TGN membrane proteins during the sorting/budding process at the prevacuolar compartment. Binds phosphatidylinositol 3-phosphate (PtdIns(P3)).</text>
</comment>
<dbReference type="GO" id="GO:0032456">
    <property type="term" value="P:endocytic recycling"/>
    <property type="evidence" value="ECO:0007669"/>
    <property type="project" value="TreeGrafter"/>
</dbReference>
<organism evidence="14 15">
    <name type="scientific">Clonorchis sinensis</name>
    <name type="common">Chinese liver fluke</name>
    <dbReference type="NCBI Taxonomy" id="79923"/>
    <lineage>
        <taxon>Eukaryota</taxon>
        <taxon>Metazoa</taxon>
        <taxon>Spiralia</taxon>
        <taxon>Lophotrochozoa</taxon>
        <taxon>Platyhelminthes</taxon>
        <taxon>Trematoda</taxon>
        <taxon>Digenea</taxon>
        <taxon>Opisthorchiida</taxon>
        <taxon>Opisthorchiata</taxon>
        <taxon>Opisthorchiidae</taxon>
        <taxon>Clonorchis</taxon>
    </lineage>
</organism>
<keyword evidence="15" id="KW-1185">Reference proteome</keyword>
<evidence type="ECO:0000259" key="13">
    <source>
        <dbReference type="PROSITE" id="PS50195"/>
    </source>
</evidence>
<dbReference type="AlphaFoldDB" id="A0A8T1MFL7"/>
<dbReference type="SUPFAM" id="SSF64268">
    <property type="entry name" value="PX domain"/>
    <property type="match status" value="1"/>
</dbReference>
<keyword evidence="8" id="KW-0653">Protein transport</keyword>
<evidence type="ECO:0000313" key="15">
    <source>
        <dbReference type="Proteomes" id="UP000286415"/>
    </source>
</evidence>
<dbReference type="EMBL" id="NIRI02000042">
    <property type="protein sequence ID" value="KAG5447930.1"/>
    <property type="molecule type" value="Genomic_DNA"/>
</dbReference>
<sequence length="157" mass="17861">LLREVDTLKIDAIALGNELAAMRDNISQVDSTGEQIITQLAELDRARRNAHAAANALRETDRWSSLVLGIGELLEAGEMDQIVVPRLPGKAWKRQLPFRADEGIFDDEFIEERRKGLEGFINKVAGHPLAQNERCLHMFLQDKVIDRNYRPCKMRNL</sequence>
<evidence type="ECO:0000256" key="7">
    <source>
        <dbReference type="ARBA" id="ARBA00022490"/>
    </source>
</evidence>
<evidence type="ECO:0000256" key="2">
    <source>
        <dbReference type="ARBA" id="ARBA00004255"/>
    </source>
</evidence>
<accession>A0A8T1MFL7</accession>
<name>A0A8T1MFL7_CLOSI</name>